<keyword evidence="2" id="KW-0347">Helicase</keyword>
<dbReference type="EMBL" id="KI546100">
    <property type="protein sequence ID" value="EST45287.1"/>
    <property type="molecule type" value="Genomic_DNA"/>
</dbReference>
<dbReference type="InterPro" id="IPR047187">
    <property type="entry name" value="SF1_C_Upf1"/>
</dbReference>
<proteinExistence type="predicted"/>
<protein>
    <submittedName>
        <fullName evidence="2">DNA helicase</fullName>
    </submittedName>
</protein>
<dbReference type="SUPFAM" id="SSF52540">
    <property type="entry name" value="P-loop containing nucleoside triphosphate hydrolases"/>
    <property type="match status" value="1"/>
</dbReference>
<dbReference type="Pfam" id="PF13245">
    <property type="entry name" value="AAA_19"/>
    <property type="match status" value="1"/>
</dbReference>
<feature type="domain" description="DNA2/NAM7 helicase-like C-terminal" evidence="1">
    <location>
        <begin position="539"/>
        <end position="747"/>
    </location>
</feature>
<keyword evidence="2" id="KW-0378">Hydrolase</keyword>
<keyword evidence="2" id="KW-0547">Nucleotide-binding</keyword>
<sequence length="901" mass="105451">MNVLYTKQKTQKVKKWIDALLLIKNNTLYIKDVSTQKIVASFQYEEKNLKDDIITTTLFLIQLQDELQISKIKLSNAKSKHNIIVGDLIQQTQPKNQLHIIEQQDITSTISIEPPQKNCKPIQNSLYIEKYNRQLDDSINFLTCKQQIIFPVQRNEIKSYLELLKKYNNFEAVNTLNDIFLANLQQISCELLYNLIEIANTLEYFQGNFFYYPKNKYQTENAIEARLKLQFETQIKFSKNDLIAVIVNISQFEQQMHLFILDSYEKSNSLEVWLLPFSKLNPKLFDIYNKNGKKLSFIHLSKFQLMLQYFNQLTDTIQRQNFNQFSLNFLKNLAAIYNKNLSKDIQLQNFEYQIHDFQIPSKSSVQLNDYQYKAFKTVIDSYVQENSYQTLFLIRGVFGSGKSQTLVNLIQHLYYLFGDEFKILVTAITNTAIDNILARLSVTDIPQRLFQRLGSNLANKNLSDYQRDTFNPSCFASFVTCSSISKCQCQQFDLVIVDEASQMKEFEYIYISSLVQSHKIILCGDPAQLPPISSIQSIEKSIFQRFIEAGMEVISLWEQYRCNKHISALSSMFFYNGNVVTNIDPYLIILQQKLLDYQFEKEDYDKNLPASSNKIKIKHNFKNNFGIMPPVATFHLKSQDEKCNQSRVNKIEAYSIKDFIVYLLNSSQFLLIQIGVITPYRAQSDFLREMLPEGILVSTVDAFQGDERQIIIFSHVKTENSGIDSFVENGCRVNVALSRAQYSFIVFKGQSCTNGYWGKFQKYSEKNNWIFASIQEFQTWQAQFSNSEYEEIYELMDKPTFVITKPQPVILTENKEQIKSKFKKVLKFQKEDPDRKNWSSWTKPVEEKQVTIQDIEVITLDKCLELLNYNFQHRQLELKLLPCDNYKDILKSLIEFNKSHQ</sequence>
<reference evidence="2" key="1">
    <citation type="journal article" date="2014" name="PLoS Genet.">
        <title>The Genome of Spironucleus salmonicida Highlights a Fish Pathogen Adapted to Fluctuating Environments.</title>
        <authorList>
            <person name="Xu F."/>
            <person name="Jerlstrom-Hultqvist J."/>
            <person name="Einarsson E."/>
            <person name="Astvaldsson A."/>
            <person name="Svard S.G."/>
            <person name="Andersson J.O."/>
        </authorList>
    </citation>
    <scope>NUCLEOTIDE SEQUENCE</scope>
</reference>
<dbReference type="InterPro" id="IPR045055">
    <property type="entry name" value="DNA2/NAM7-like"/>
</dbReference>
<accession>V6LL61</accession>
<dbReference type="GO" id="GO:0004386">
    <property type="term" value="F:helicase activity"/>
    <property type="evidence" value="ECO:0007669"/>
    <property type="project" value="UniProtKB-KW"/>
</dbReference>
<name>V6LL61_9EUKA</name>
<evidence type="ECO:0000313" key="2">
    <source>
        <dbReference type="EMBL" id="EST45287.1"/>
    </source>
</evidence>
<gene>
    <name evidence="2" type="ORF">SS50377_14864</name>
</gene>
<dbReference type="PANTHER" id="PTHR10887">
    <property type="entry name" value="DNA2/NAM7 HELICASE FAMILY"/>
    <property type="match status" value="1"/>
</dbReference>
<dbReference type="CDD" id="cd18808">
    <property type="entry name" value="SF1_C_Upf1"/>
    <property type="match status" value="1"/>
</dbReference>
<dbReference type="GO" id="GO:0035194">
    <property type="term" value="P:regulatory ncRNA-mediated post-transcriptional gene silencing"/>
    <property type="evidence" value="ECO:0007669"/>
    <property type="project" value="TreeGrafter"/>
</dbReference>
<dbReference type="AlphaFoldDB" id="V6LL61"/>
<dbReference type="GO" id="GO:0043186">
    <property type="term" value="C:P granule"/>
    <property type="evidence" value="ECO:0007669"/>
    <property type="project" value="TreeGrafter"/>
</dbReference>
<dbReference type="Pfam" id="PF13087">
    <property type="entry name" value="AAA_12"/>
    <property type="match status" value="1"/>
</dbReference>
<keyword evidence="2" id="KW-0067">ATP-binding</keyword>
<organism evidence="2">
    <name type="scientific">Spironucleus salmonicida</name>
    <dbReference type="NCBI Taxonomy" id="348837"/>
    <lineage>
        <taxon>Eukaryota</taxon>
        <taxon>Metamonada</taxon>
        <taxon>Diplomonadida</taxon>
        <taxon>Hexamitidae</taxon>
        <taxon>Hexamitinae</taxon>
        <taxon>Spironucleus</taxon>
    </lineage>
</organism>
<dbReference type="VEuPathDB" id="GiardiaDB:SS50377_20231"/>
<dbReference type="InterPro" id="IPR041679">
    <property type="entry name" value="DNA2/NAM7-like_C"/>
</dbReference>
<dbReference type="GO" id="GO:0005829">
    <property type="term" value="C:cytosol"/>
    <property type="evidence" value="ECO:0007669"/>
    <property type="project" value="TreeGrafter"/>
</dbReference>
<evidence type="ECO:0000259" key="1">
    <source>
        <dbReference type="Pfam" id="PF13087"/>
    </source>
</evidence>
<dbReference type="InterPro" id="IPR027417">
    <property type="entry name" value="P-loop_NTPase"/>
</dbReference>
<dbReference type="PANTHER" id="PTHR10887:SF322">
    <property type="entry name" value="HELICASE MOV-10"/>
    <property type="match status" value="1"/>
</dbReference>
<dbReference type="Gene3D" id="3.40.50.300">
    <property type="entry name" value="P-loop containing nucleotide triphosphate hydrolases"/>
    <property type="match status" value="2"/>
</dbReference>